<comment type="caution">
    <text evidence="2">The sequence shown here is derived from an EMBL/GenBank/DDBJ whole genome shotgun (WGS) entry which is preliminary data.</text>
</comment>
<dbReference type="Proteomes" id="UP001139293">
    <property type="component" value="Unassembled WGS sequence"/>
</dbReference>
<keyword evidence="1" id="KW-0472">Membrane</keyword>
<evidence type="ECO:0000256" key="1">
    <source>
        <dbReference type="SAM" id="Phobius"/>
    </source>
</evidence>
<reference evidence="2" key="1">
    <citation type="submission" date="2022-01" db="EMBL/GenBank/DDBJ databases">
        <title>Whole genome-based taxonomy of the Shewanellaceae.</title>
        <authorList>
            <person name="Martin-Rodriguez A.J."/>
        </authorList>
    </citation>
    <scope>NUCLEOTIDE SEQUENCE</scope>
    <source>
        <strain evidence="2">KCTC 23973</strain>
    </source>
</reference>
<dbReference type="EMBL" id="JAKILB010000002">
    <property type="protein sequence ID" value="MCL1137724.1"/>
    <property type="molecule type" value="Genomic_DNA"/>
</dbReference>
<dbReference type="RefSeq" id="WP_248948850.1">
    <property type="nucleotide sequence ID" value="NZ_JAKILB010000002.1"/>
</dbReference>
<keyword evidence="1" id="KW-0812">Transmembrane</keyword>
<proteinExistence type="predicted"/>
<name>A0A9X1Z8W3_9GAMM</name>
<dbReference type="AlphaFoldDB" id="A0A9X1Z8W3"/>
<evidence type="ECO:0000313" key="3">
    <source>
        <dbReference type="Proteomes" id="UP001139293"/>
    </source>
</evidence>
<organism evidence="2 3">
    <name type="scientific">Shewanella pneumatophori</name>
    <dbReference type="NCBI Taxonomy" id="314092"/>
    <lineage>
        <taxon>Bacteria</taxon>
        <taxon>Pseudomonadati</taxon>
        <taxon>Pseudomonadota</taxon>
        <taxon>Gammaproteobacteria</taxon>
        <taxon>Alteromonadales</taxon>
        <taxon>Shewanellaceae</taxon>
        <taxon>Shewanella</taxon>
    </lineage>
</organism>
<evidence type="ECO:0000313" key="2">
    <source>
        <dbReference type="EMBL" id="MCL1137724.1"/>
    </source>
</evidence>
<gene>
    <name evidence="2" type="ORF">L2740_04080</name>
</gene>
<accession>A0A9X1Z8W3</accession>
<keyword evidence="1" id="KW-1133">Transmembrane helix</keyword>
<protein>
    <submittedName>
        <fullName evidence="2">Uncharacterized protein</fullName>
    </submittedName>
</protein>
<keyword evidence="3" id="KW-1185">Reference proteome</keyword>
<feature type="transmembrane region" description="Helical" evidence="1">
    <location>
        <begin position="6"/>
        <end position="27"/>
    </location>
</feature>
<sequence length="151" mass="17272">MSKTKLIWVNLIIWPVAVFLIFFNNYAVSNYYWLKNGDSFQLNNIEYTVSRPAFIIGTTDSGNVGLGYIQSNELAMLYLENGSLAEVEKLESIFNSNLKIVKESHCKFLFNSTNPNLPYLSWVNSKFEVYFILTDKPGFDIDLAELCNIVS</sequence>